<evidence type="ECO:0000256" key="3">
    <source>
        <dbReference type="ARBA" id="ARBA00022741"/>
    </source>
</evidence>
<dbReference type="Gene3D" id="3.30.300.30">
    <property type="match status" value="1"/>
</dbReference>
<dbReference type="InterPro" id="IPR028154">
    <property type="entry name" value="AMP-dep_Lig_C"/>
</dbReference>
<evidence type="ECO:0000256" key="8">
    <source>
        <dbReference type="ARBA" id="ARBA00075111"/>
    </source>
</evidence>
<dbReference type="EMBL" id="JACCKD010000004">
    <property type="protein sequence ID" value="MBA0126663.1"/>
    <property type="molecule type" value="Genomic_DNA"/>
</dbReference>
<evidence type="ECO:0000256" key="9">
    <source>
        <dbReference type="PIRNR" id="PIRNR006444"/>
    </source>
</evidence>
<dbReference type="RefSeq" id="WP_180893565.1">
    <property type="nucleotide sequence ID" value="NZ_JACCKD010000004.1"/>
</dbReference>
<evidence type="ECO:0000256" key="4">
    <source>
        <dbReference type="ARBA" id="ARBA00060591"/>
    </source>
</evidence>
<evidence type="ECO:0000256" key="7">
    <source>
        <dbReference type="ARBA" id="ARBA00068695"/>
    </source>
</evidence>
<comment type="function">
    <text evidence="9">Catalyzes the activation of phenylacetic acid (PA) to phenylacetyl-CoA (PA-CoA).</text>
</comment>
<proteinExistence type="inferred from homology"/>
<dbReference type="Pfam" id="PF14535">
    <property type="entry name" value="AMP-binding_C_2"/>
    <property type="match status" value="1"/>
</dbReference>
<sequence length="419" mass="46998">MGREELRELQLERLQWTLRHAYENVPFYRRRFDEAGVRPSDCRTLDDLAKFPCTTKHDLRDNYPFGMFAVPRQDLRRLHASSGTTGKPTVVGYTRQDLDLWAAMVARSMRAAGARPGQLVHVSYGYGLFTGGLGAHYGAERLGCTVVPASGGMTARQVQLITDFRPEIIMITPSYMLTLLDEFDRQGIDPRAGSLRVGIFGAEPWTERMRAEIEERAGIDAVDIYGLSEVIGPGVAQECVETKDGLHIWEDHFYPEIVDPFDESVLGEGAHGELLFTSLTKQAMPIIRYRTRDLTRLLPGTARPAMRRMEKVTGRSDDMIIIRGVNVFPTQIEEIVLGTRGLAPHFQLELSTRDRRDEMTVRVEARPDADAERRAAAATEVAARVKDSVGISVGIDVVDEDTLERSVGKIRRVVDRRGE</sequence>
<dbReference type="SUPFAM" id="SSF56801">
    <property type="entry name" value="Acetyl-CoA synthetase-like"/>
    <property type="match status" value="1"/>
</dbReference>
<evidence type="ECO:0000259" key="10">
    <source>
        <dbReference type="Pfam" id="PF00501"/>
    </source>
</evidence>
<feature type="domain" description="AMP-dependent synthetase/ligase" evidence="10">
    <location>
        <begin position="79"/>
        <end position="276"/>
    </location>
</feature>
<dbReference type="FunFam" id="3.40.50.12780:FF:000016">
    <property type="entry name" value="Phenylacetate-coenzyme A ligase"/>
    <property type="match status" value="1"/>
</dbReference>
<dbReference type="PIRSF" id="PIRSF006444">
    <property type="entry name" value="PaaK"/>
    <property type="match status" value="1"/>
</dbReference>
<evidence type="ECO:0000313" key="12">
    <source>
        <dbReference type="EMBL" id="MBA0126663.1"/>
    </source>
</evidence>
<comment type="pathway">
    <text evidence="4 9">Aromatic compound metabolism; phenylacetate degradation.</text>
</comment>
<gene>
    <name evidence="12" type="primary">paaF</name>
    <name evidence="12" type="ORF">H0B56_14010</name>
</gene>
<dbReference type="InterPro" id="IPR049623">
    <property type="entry name" value="PA_CoA_lig_proteobact_actino"/>
</dbReference>
<organism evidence="12 13">
    <name type="scientific">Haloechinothrix aidingensis</name>
    <dbReference type="NCBI Taxonomy" id="2752311"/>
    <lineage>
        <taxon>Bacteria</taxon>
        <taxon>Bacillati</taxon>
        <taxon>Actinomycetota</taxon>
        <taxon>Actinomycetes</taxon>
        <taxon>Pseudonocardiales</taxon>
        <taxon>Pseudonocardiaceae</taxon>
        <taxon>Haloechinothrix</taxon>
    </lineage>
</organism>
<dbReference type="AlphaFoldDB" id="A0A838ABP9"/>
<feature type="domain" description="AMP-dependent ligase C-terminal" evidence="11">
    <location>
        <begin position="324"/>
        <end position="417"/>
    </location>
</feature>
<comment type="similarity">
    <text evidence="5 9">Belongs to the phenylacetyl-CoA ligase family.</text>
</comment>
<comment type="caution">
    <text evidence="12">The sequence shown here is derived from an EMBL/GenBank/DDBJ whole genome shotgun (WGS) entry which is preliminary data.</text>
</comment>
<dbReference type="GO" id="GO:0010124">
    <property type="term" value="P:phenylacetate catabolic process"/>
    <property type="evidence" value="ECO:0007669"/>
    <property type="project" value="UniProtKB-UniRule"/>
</dbReference>
<dbReference type="NCBIfam" id="TIGR02155">
    <property type="entry name" value="PA_CoA_ligase"/>
    <property type="match status" value="1"/>
</dbReference>
<evidence type="ECO:0000256" key="1">
    <source>
        <dbReference type="ARBA" id="ARBA00011245"/>
    </source>
</evidence>
<dbReference type="CDD" id="cd05913">
    <property type="entry name" value="PaaK"/>
    <property type="match status" value="1"/>
</dbReference>
<evidence type="ECO:0000256" key="5">
    <source>
        <dbReference type="ARBA" id="ARBA00061566"/>
    </source>
</evidence>
<accession>A0A838ABP9</accession>
<keyword evidence="2 9" id="KW-0436">Ligase</keyword>
<name>A0A838ABP9_9PSEU</name>
<dbReference type="Proteomes" id="UP000582974">
    <property type="component" value="Unassembled WGS sequence"/>
</dbReference>
<dbReference type="InterPro" id="IPR051414">
    <property type="entry name" value="Adenylate-forming_Reductase"/>
</dbReference>
<dbReference type="InterPro" id="IPR011880">
    <property type="entry name" value="PA_CoA_ligase"/>
</dbReference>
<dbReference type="Gene3D" id="3.40.50.12780">
    <property type="entry name" value="N-terminal domain of ligase-like"/>
    <property type="match status" value="1"/>
</dbReference>
<dbReference type="UniPathway" id="UPA00930"/>
<dbReference type="Pfam" id="PF00501">
    <property type="entry name" value="AMP-binding"/>
    <property type="match status" value="1"/>
</dbReference>
<keyword evidence="13" id="KW-1185">Reference proteome</keyword>
<comment type="subunit">
    <text evidence="1">Monomer.</text>
</comment>
<protein>
    <recommendedName>
        <fullName evidence="7 9">Phenylacetate-coenzyme A ligase</fullName>
        <ecNumber evidence="6 9">6.2.1.30</ecNumber>
    </recommendedName>
    <alternativeName>
        <fullName evidence="8 9">Phenylacetyl-CoA ligase</fullName>
    </alternativeName>
</protein>
<evidence type="ECO:0000256" key="2">
    <source>
        <dbReference type="ARBA" id="ARBA00022598"/>
    </source>
</evidence>
<reference evidence="12 13" key="1">
    <citation type="submission" date="2020-07" db="EMBL/GenBank/DDBJ databases">
        <title>Genome of Haloechinothrix sp.</title>
        <authorList>
            <person name="Tang S.-K."/>
            <person name="Yang L."/>
            <person name="Zhu W.-Y."/>
        </authorList>
    </citation>
    <scope>NUCLEOTIDE SEQUENCE [LARGE SCALE GENOMIC DNA]</scope>
    <source>
        <strain evidence="12 13">YIM 98757</strain>
    </source>
</reference>
<dbReference type="InterPro" id="IPR045851">
    <property type="entry name" value="AMP-bd_C_sf"/>
</dbReference>
<dbReference type="PANTHER" id="PTHR43439">
    <property type="entry name" value="PHENYLACETATE-COENZYME A LIGASE"/>
    <property type="match status" value="1"/>
</dbReference>
<dbReference type="InterPro" id="IPR000873">
    <property type="entry name" value="AMP-dep_synth/lig_dom"/>
</dbReference>
<dbReference type="EC" id="6.2.1.30" evidence="6 9"/>
<evidence type="ECO:0000259" key="11">
    <source>
        <dbReference type="Pfam" id="PF14535"/>
    </source>
</evidence>
<dbReference type="InterPro" id="IPR042099">
    <property type="entry name" value="ANL_N_sf"/>
</dbReference>
<dbReference type="GO" id="GO:0000166">
    <property type="term" value="F:nucleotide binding"/>
    <property type="evidence" value="ECO:0007669"/>
    <property type="project" value="UniProtKB-KW"/>
</dbReference>
<evidence type="ECO:0000313" key="13">
    <source>
        <dbReference type="Proteomes" id="UP000582974"/>
    </source>
</evidence>
<dbReference type="GO" id="GO:0047475">
    <property type="term" value="F:phenylacetate-CoA ligase activity"/>
    <property type="evidence" value="ECO:0007669"/>
    <property type="project" value="UniProtKB-EC"/>
</dbReference>
<dbReference type="PANTHER" id="PTHR43439:SF1">
    <property type="entry name" value="PHENYLACETATE-COENZYME A LIGASE"/>
    <property type="match status" value="1"/>
</dbReference>
<keyword evidence="3 9" id="KW-0547">Nucleotide-binding</keyword>
<comment type="catalytic activity">
    <reaction evidence="9">
        <text>2-phenylacetate + ATP + CoA = phenylacetyl-CoA + AMP + diphosphate</text>
        <dbReference type="Rhea" id="RHEA:20956"/>
        <dbReference type="ChEBI" id="CHEBI:18401"/>
        <dbReference type="ChEBI" id="CHEBI:30616"/>
        <dbReference type="ChEBI" id="CHEBI:33019"/>
        <dbReference type="ChEBI" id="CHEBI:57287"/>
        <dbReference type="ChEBI" id="CHEBI:57390"/>
        <dbReference type="ChEBI" id="CHEBI:456215"/>
        <dbReference type="EC" id="6.2.1.30"/>
    </reaction>
</comment>
<evidence type="ECO:0000256" key="6">
    <source>
        <dbReference type="ARBA" id="ARBA00066629"/>
    </source>
</evidence>